<dbReference type="AlphaFoldDB" id="A0A8D2AFG6"/>
<organism evidence="5 6">
    <name type="scientific">Sus scrofa</name>
    <name type="common">Pig</name>
    <dbReference type="NCBI Taxonomy" id="9823"/>
    <lineage>
        <taxon>Eukaryota</taxon>
        <taxon>Metazoa</taxon>
        <taxon>Chordata</taxon>
        <taxon>Craniata</taxon>
        <taxon>Vertebrata</taxon>
        <taxon>Euteleostomi</taxon>
        <taxon>Mammalia</taxon>
        <taxon>Eutheria</taxon>
        <taxon>Laurasiatheria</taxon>
        <taxon>Artiodactyla</taxon>
        <taxon>Suina</taxon>
        <taxon>Suidae</taxon>
        <taxon>Sus</taxon>
    </lineage>
</organism>
<sequence length="160" mass="17830">LLSSVLAAGPAVSSQAVYCTPATQACTANFLSFQPASLTPSAPTSSHSQWMTARDIHKNQKVVKDNSLSFKKRKGRVFCLNYVCTSGQWFSSHIGYLNHDRILWNCPGNLHMPRHLTNLKCLISGLAQWDNNICLYFKLEFIFMLKCFKFVRGLIGAVAA</sequence>
<evidence type="ECO:0000256" key="4">
    <source>
        <dbReference type="ARBA" id="ARBA00023134"/>
    </source>
</evidence>
<accession>A0A8D2AFG6</accession>
<dbReference type="Ensembl" id="ENSSSCT00065105451.1">
    <property type="protein sequence ID" value="ENSSSCP00065046799.1"/>
    <property type="gene ID" value="ENSSSCG00065076343.1"/>
</dbReference>
<evidence type="ECO:0000313" key="6">
    <source>
        <dbReference type="Proteomes" id="UP000694725"/>
    </source>
</evidence>
<dbReference type="GO" id="GO:0016787">
    <property type="term" value="F:hydrolase activity"/>
    <property type="evidence" value="ECO:0007669"/>
    <property type="project" value="UniProtKB-KW"/>
</dbReference>
<dbReference type="InterPro" id="IPR027417">
    <property type="entry name" value="P-loop_NTPase"/>
</dbReference>
<dbReference type="Gene3D" id="3.40.50.300">
    <property type="entry name" value="P-loop containing nucleotide triphosphate hydrolases"/>
    <property type="match status" value="1"/>
</dbReference>
<keyword evidence="3" id="KW-0378">Hydrolase</keyword>
<protein>
    <submittedName>
        <fullName evidence="5">Uncharacterized protein</fullName>
    </submittedName>
</protein>
<dbReference type="Proteomes" id="UP000694725">
    <property type="component" value="Unplaced"/>
</dbReference>
<keyword evidence="4" id="KW-0342">GTP-binding</keyword>
<evidence type="ECO:0000256" key="1">
    <source>
        <dbReference type="ARBA" id="ARBA00005290"/>
    </source>
</evidence>
<name>A0A8D2AFG6_PIG</name>
<reference evidence="5" key="1">
    <citation type="submission" date="2025-08" db="UniProtKB">
        <authorList>
            <consortium name="Ensembl"/>
        </authorList>
    </citation>
    <scope>IDENTIFICATION</scope>
</reference>
<comment type="similarity">
    <text evidence="1">Belongs to the GPN-loop GTPase family.</text>
</comment>
<evidence type="ECO:0000256" key="3">
    <source>
        <dbReference type="ARBA" id="ARBA00022801"/>
    </source>
</evidence>
<evidence type="ECO:0000313" key="5">
    <source>
        <dbReference type="Ensembl" id="ENSSSCP00065046799.1"/>
    </source>
</evidence>
<evidence type="ECO:0000256" key="2">
    <source>
        <dbReference type="ARBA" id="ARBA00022741"/>
    </source>
</evidence>
<dbReference type="GO" id="GO:0005525">
    <property type="term" value="F:GTP binding"/>
    <property type="evidence" value="ECO:0007669"/>
    <property type="project" value="UniProtKB-KW"/>
</dbReference>
<proteinExistence type="inferred from homology"/>
<dbReference type="Pfam" id="PF03029">
    <property type="entry name" value="ATP_bind_1"/>
    <property type="match status" value="1"/>
</dbReference>
<dbReference type="InterPro" id="IPR004130">
    <property type="entry name" value="Gpn"/>
</dbReference>
<keyword evidence="2" id="KW-0547">Nucleotide-binding</keyword>